<dbReference type="SUPFAM" id="SSF81383">
    <property type="entry name" value="F-box domain"/>
    <property type="match status" value="1"/>
</dbReference>
<dbReference type="KEGG" id="nta:107808254"/>
<feature type="domain" description="F-box" evidence="1">
    <location>
        <begin position="10"/>
        <end position="51"/>
    </location>
</feature>
<dbReference type="OMA" id="RWRYLEI"/>
<dbReference type="AlphaFoldDB" id="A0A1S4BHB7"/>
<protein>
    <submittedName>
        <fullName evidence="2">F-box protein At1g31080-like</fullName>
    </submittedName>
</protein>
<proteinExistence type="predicted"/>
<dbReference type="RefSeq" id="XP_016488246.1">
    <property type="nucleotide sequence ID" value="XM_016632760.1"/>
</dbReference>
<dbReference type="NCBIfam" id="TIGR01640">
    <property type="entry name" value="F_box_assoc_1"/>
    <property type="match status" value="1"/>
</dbReference>
<dbReference type="InterPro" id="IPR017451">
    <property type="entry name" value="F-box-assoc_interact_dom"/>
</dbReference>
<evidence type="ECO:0000259" key="1">
    <source>
        <dbReference type="SMART" id="SM00256"/>
    </source>
</evidence>
<gene>
    <name evidence="2" type="primary">LOC107808254</name>
</gene>
<evidence type="ECO:0000313" key="2">
    <source>
        <dbReference type="RefSeq" id="XP_016488246.1"/>
    </source>
</evidence>
<dbReference type="Pfam" id="PF08268">
    <property type="entry name" value="FBA_3"/>
    <property type="match status" value="1"/>
</dbReference>
<dbReference type="OrthoDB" id="687122at2759"/>
<dbReference type="SMART" id="SM00256">
    <property type="entry name" value="FBOX"/>
    <property type="match status" value="1"/>
</dbReference>
<accession>A0A1S4BHB7</accession>
<name>A0A1S4BHB7_TOBAC</name>
<dbReference type="Gene3D" id="1.20.1280.50">
    <property type="match status" value="1"/>
</dbReference>
<dbReference type="PaxDb" id="4097-A0A1S4BHB7"/>
<sequence>MKPGTRNPKIPQDIIIEIFSWLPVKSLMQFRCVSKFCFKWAHEELGFHFKRRRIMEREIESLDCDLWFDNKVCIRGIIYMLDYWGKIIVAFNIKAENFRIIRLENVLYNPTSHYKLLEVKGKLVLLDYYKCFSGQKDLWILENFEKEEWKSHSIQIPSQWKGMEDKLRPTFSDCKRFCCSYNDEIVFIAIKTNILECNFYDLRKLRWRYLEIQGVPTEDVIYAIHSYAESLYSLEKNCNTCHQVSFEVGVHRSFLRD</sequence>
<reference evidence="2" key="1">
    <citation type="submission" date="2025-08" db="UniProtKB">
        <authorList>
            <consortium name="RefSeq"/>
        </authorList>
    </citation>
    <scope>IDENTIFICATION</scope>
</reference>
<dbReference type="PANTHER" id="PTHR31111">
    <property type="entry name" value="BNAA05G37150D PROTEIN-RELATED"/>
    <property type="match status" value="1"/>
</dbReference>
<dbReference type="InterPro" id="IPR001810">
    <property type="entry name" value="F-box_dom"/>
</dbReference>
<dbReference type="InterPro" id="IPR013187">
    <property type="entry name" value="F-box-assoc_dom_typ3"/>
</dbReference>
<dbReference type="PANTHER" id="PTHR31111:SF27">
    <property type="entry name" value="F-BOX DOMAIN-CONTAINING PROTEIN"/>
    <property type="match status" value="1"/>
</dbReference>
<dbReference type="InterPro" id="IPR036047">
    <property type="entry name" value="F-box-like_dom_sf"/>
</dbReference>
<dbReference type="Pfam" id="PF00646">
    <property type="entry name" value="F-box"/>
    <property type="match status" value="1"/>
</dbReference>
<organism evidence="2">
    <name type="scientific">Nicotiana tabacum</name>
    <name type="common">Common tobacco</name>
    <dbReference type="NCBI Taxonomy" id="4097"/>
    <lineage>
        <taxon>Eukaryota</taxon>
        <taxon>Viridiplantae</taxon>
        <taxon>Streptophyta</taxon>
        <taxon>Embryophyta</taxon>
        <taxon>Tracheophyta</taxon>
        <taxon>Spermatophyta</taxon>
        <taxon>Magnoliopsida</taxon>
        <taxon>eudicotyledons</taxon>
        <taxon>Gunneridae</taxon>
        <taxon>Pentapetalae</taxon>
        <taxon>asterids</taxon>
        <taxon>lamiids</taxon>
        <taxon>Solanales</taxon>
        <taxon>Solanaceae</taxon>
        <taxon>Nicotianoideae</taxon>
        <taxon>Nicotianeae</taxon>
        <taxon>Nicotiana</taxon>
    </lineage>
</organism>